<evidence type="ECO:0000313" key="2">
    <source>
        <dbReference type="EMBL" id="QHT90280.1"/>
    </source>
</evidence>
<dbReference type="EMBL" id="MN740153">
    <property type="protein sequence ID" value="QHT90280.1"/>
    <property type="molecule type" value="Genomic_DNA"/>
</dbReference>
<reference evidence="2" key="1">
    <citation type="journal article" date="2020" name="Nature">
        <title>Giant virus diversity and host interactions through global metagenomics.</title>
        <authorList>
            <person name="Schulz F."/>
            <person name="Roux S."/>
            <person name="Paez-Espino D."/>
            <person name="Jungbluth S."/>
            <person name="Walsh D.A."/>
            <person name="Denef V.J."/>
            <person name="McMahon K.D."/>
            <person name="Konstantinidis K.T."/>
            <person name="Eloe-Fadrosh E.A."/>
            <person name="Kyrpides N.C."/>
            <person name="Woyke T."/>
        </authorList>
    </citation>
    <scope>NUCLEOTIDE SEQUENCE</scope>
    <source>
        <strain evidence="2">GVMAG-M-3300023184-68</strain>
    </source>
</reference>
<protein>
    <submittedName>
        <fullName evidence="2">Uncharacterized protein</fullName>
    </submittedName>
</protein>
<organism evidence="2">
    <name type="scientific">viral metagenome</name>
    <dbReference type="NCBI Taxonomy" id="1070528"/>
    <lineage>
        <taxon>unclassified sequences</taxon>
        <taxon>metagenomes</taxon>
        <taxon>organismal metagenomes</taxon>
    </lineage>
</organism>
<proteinExistence type="predicted"/>
<sequence length="80" mass="9342">MNIRYMNRNSQQLLQQGLLFLFVILLILFSWNVIQSMMKESFAMEPIPSIDLLPTPPITINQSMFKPIKYNSITIPPMIK</sequence>
<name>A0A6C0ICG1_9ZZZZ</name>
<keyword evidence="1" id="KW-0472">Membrane</keyword>
<dbReference type="AlphaFoldDB" id="A0A6C0ICG1"/>
<keyword evidence="1" id="KW-0812">Transmembrane</keyword>
<accession>A0A6C0ICG1</accession>
<keyword evidence="1" id="KW-1133">Transmembrane helix</keyword>
<feature type="transmembrane region" description="Helical" evidence="1">
    <location>
        <begin position="13"/>
        <end position="34"/>
    </location>
</feature>
<evidence type="ECO:0000256" key="1">
    <source>
        <dbReference type="SAM" id="Phobius"/>
    </source>
</evidence>